<dbReference type="EMBL" id="JASCZI010151070">
    <property type="protein sequence ID" value="MED6168680.1"/>
    <property type="molecule type" value="Genomic_DNA"/>
</dbReference>
<gene>
    <name evidence="2" type="ORF">PIB30_013662</name>
</gene>
<comment type="caution">
    <text evidence="2">The sequence shown here is derived from an EMBL/GenBank/DDBJ whole genome shotgun (WGS) entry which is preliminary data.</text>
</comment>
<feature type="region of interest" description="Disordered" evidence="1">
    <location>
        <begin position="40"/>
        <end position="66"/>
    </location>
</feature>
<organism evidence="2 3">
    <name type="scientific">Stylosanthes scabra</name>
    <dbReference type="NCBI Taxonomy" id="79078"/>
    <lineage>
        <taxon>Eukaryota</taxon>
        <taxon>Viridiplantae</taxon>
        <taxon>Streptophyta</taxon>
        <taxon>Embryophyta</taxon>
        <taxon>Tracheophyta</taxon>
        <taxon>Spermatophyta</taxon>
        <taxon>Magnoliopsida</taxon>
        <taxon>eudicotyledons</taxon>
        <taxon>Gunneridae</taxon>
        <taxon>Pentapetalae</taxon>
        <taxon>rosids</taxon>
        <taxon>fabids</taxon>
        <taxon>Fabales</taxon>
        <taxon>Fabaceae</taxon>
        <taxon>Papilionoideae</taxon>
        <taxon>50 kb inversion clade</taxon>
        <taxon>dalbergioids sensu lato</taxon>
        <taxon>Dalbergieae</taxon>
        <taxon>Pterocarpus clade</taxon>
        <taxon>Stylosanthes</taxon>
    </lineage>
</organism>
<feature type="compositionally biased region" description="Polar residues" evidence="1">
    <location>
        <begin position="40"/>
        <end position="55"/>
    </location>
</feature>
<proteinExistence type="predicted"/>
<keyword evidence="3" id="KW-1185">Reference proteome</keyword>
<evidence type="ECO:0000256" key="1">
    <source>
        <dbReference type="SAM" id="MobiDB-lite"/>
    </source>
</evidence>
<dbReference type="Proteomes" id="UP001341840">
    <property type="component" value="Unassembled WGS sequence"/>
</dbReference>
<sequence>MVAFSGLDWRETKKHTFDSGTEAGNPNPIHSHRYLITTTQTSPPLNLGRLSQSPAASRRLAPRLTSPRRRHVLLIEPSLSFSVEAIASRPYPFHRSSPLGLTSRNLTSFRRSITDFRRSLASFHLSHTPPSQPRLSPSRPRLNT</sequence>
<feature type="region of interest" description="Disordered" evidence="1">
    <location>
        <begin position="124"/>
        <end position="144"/>
    </location>
</feature>
<accession>A0ABU6V868</accession>
<evidence type="ECO:0000313" key="3">
    <source>
        <dbReference type="Proteomes" id="UP001341840"/>
    </source>
</evidence>
<name>A0ABU6V868_9FABA</name>
<protein>
    <submittedName>
        <fullName evidence="2">Uncharacterized protein</fullName>
    </submittedName>
</protein>
<evidence type="ECO:0000313" key="2">
    <source>
        <dbReference type="EMBL" id="MED6168680.1"/>
    </source>
</evidence>
<feature type="compositionally biased region" description="Low complexity" evidence="1">
    <location>
        <begin position="133"/>
        <end position="144"/>
    </location>
</feature>
<reference evidence="2 3" key="1">
    <citation type="journal article" date="2023" name="Plants (Basel)">
        <title>Bridging the Gap: Combining Genomics and Transcriptomics Approaches to Understand Stylosanthes scabra, an Orphan Legume from the Brazilian Caatinga.</title>
        <authorList>
            <person name="Ferreira-Neto J.R.C."/>
            <person name="da Silva M.D."/>
            <person name="Binneck E."/>
            <person name="de Melo N.F."/>
            <person name="da Silva R.H."/>
            <person name="de Melo A.L.T.M."/>
            <person name="Pandolfi V."/>
            <person name="Bustamante F.O."/>
            <person name="Brasileiro-Vidal A.C."/>
            <person name="Benko-Iseppon A.M."/>
        </authorList>
    </citation>
    <scope>NUCLEOTIDE SEQUENCE [LARGE SCALE GENOMIC DNA]</scope>
    <source>
        <tissue evidence="2">Leaves</tissue>
    </source>
</reference>